<dbReference type="InterPro" id="IPR036640">
    <property type="entry name" value="ABC1_TM_sf"/>
</dbReference>
<dbReference type="EMBL" id="NAJQ01000695">
    <property type="protein sequence ID" value="TKA65912.1"/>
    <property type="molecule type" value="Genomic_DNA"/>
</dbReference>
<dbReference type="STRING" id="329884.A0A4U0WR48"/>
<comment type="caution">
    <text evidence="10">The sequence shown here is derived from an EMBL/GenBank/DDBJ whole genome shotgun (WGS) entry which is preliminary data.</text>
</comment>
<dbReference type="GO" id="GO:0005886">
    <property type="term" value="C:plasma membrane"/>
    <property type="evidence" value="ECO:0007669"/>
    <property type="project" value="UniProtKB-SubCell"/>
</dbReference>
<gene>
    <name evidence="10" type="ORF">B0A55_10496</name>
</gene>
<evidence type="ECO:0000256" key="5">
    <source>
        <dbReference type="ARBA" id="ARBA00022741"/>
    </source>
</evidence>
<evidence type="ECO:0000313" key="11">
    <source>
        <dbReference type="Proteomes" id="UP000309340"/>
    </source>
</evidence>
<dbReference type="InterPro" id="IPR039421">
    <property type="entry name" value="Type_1_exporter"/>
</dbReference>
<proteinExistence type="predicted"/>
<accession>A0A4U0WR48</accession>
<dbReference type="InterPro" id="IPR027417">
    <property type="entry name" value="P-loop_NTPase"/>
</dbReference>
<dbReference type="FunFam" id="3.40.50.300:FF:000221">
    <property type="entry name" value="Multidrug ABC transporter ATP-binding protein"/>
    <property type="match status" value="1"/>
</dbReference>
<dbReference type="AlphaFoldDB" id="A0A4U0WR48"/>
<dbReference type="InterPro" id="IPR003439">
    <property type="entry name" value="ABC_transporter-like_ATP-bd"/>
</dbReference>
<dbReference type="OrthoDB" id="6500128at2759"/>
<dbReference type="Proteomes" id="UP000309340">
    <property type="component" value="Unassembled WGS sequence"/>
</dbReference>
<keyword evidence="6" id="KW-0067">ATP-binding</keyword>
<dbReference type="Pfam" id="PF00005">
    <property type="entry name" value="ABC_tran"/>
    <property type="match status" value="1"/>
</dbReference>
<keyword evidence="2" id="KW-0813">Transport</keyword>
<dbReference type="GO" id="GO:0005524">
    <property type="term" value="F:ATP binding"/>
    <property type="evidence" value="ECO:0007669"/>
    <property type="project" value="UniProtKB-KW"/>
</dbReference>
<evidence type="ECO:0000256" key="1">
    <source>
        <dbReference type="ARBA" id="ARBA00004651"/>
    </source>
</evidence>
<dbReference type="GO" id="GO:0016887">
    <property type="term" value="F:ATP hydrolysis activity"/>
    <property type="evidence" value="ECO:0007669"/>
    <property type="project" value="InterPro"/>
</dbReference>
<dbReference type="PANTHER" id="PTHR24221">
    <property type="entry name" value="ATP-BINDING CASSETTE SUB-FAMILY B"/>
    <property type="match status" value="1"/>
</dbReference>
<feature type="domain" description="ABC transporter" evidence="9">
    <location>
        <begin position="170"/>
        <end position="404"/>
    </location>
</feature>
<keyword evidence="3" id="KW-1003">Cell membrane</keyword>
<dbReference type="InterPro" id="IPR003593">
    <property type="entry name" value="AAA+_ATPase"/>
</dbReference>
<evidence type="ECO:0000256" key="7">
    <source>
        <dbReference type="ARBA" id="ARBA00022989"/>
    </source>
</evidence>
<dbReference type="SUPFAM" id="SSF52540">
    <property type="entry name" value="P-loop containing nucleoside triphosphate hydrolases"/>
    <property type="match status" value="1"/>
</dbReference>
<comment type="subcellular location">
    <subcellularLocation>
        <location evidence="1">Cell membrane</location>
        <topology evidence="1">Multi-pass membrane protein</topology>
    </subcellularLocation>
</comment>
<protein>
    <recommendedName>
        <fullName evidence="9">ABC transporter domain-containing protein</fullName>
    </recommendedName>
</protein>
<dbReference type="PANTHER" id="PTHR24221:SF503">
    <property type="entry name" value="MITOCHONDRIAL POTASSIUM CHANNEL ATP-BINDING SUBUNIT"/>
    <property type="match status" value="1"/>
</dbReference>
<name>A0A4U0WR48_9PEZI</name>
<evidence type="ECO:0000256" key="3">
    <source>
        <dbReference type="ARBA" id="ARBA00022475"/>
    </source>
</evidence>
<keyword evidence="5" id="KW-0547">Nucleotide-binding</keyword>
<dbReference type="GO" id="GO:0042626">
    <property type="term" value="F:ATPase-coupled transmembrane transporter activity"/>
    <property type="evidence" value="ECO:0007669"/>
    <property type="project" value="TreeGrafter"/>
</dbReference>
<evidence type="ECO:0000259" key="9">
    <source>
        <dbReference type="PROSITE" id="PS50893"/>
    </source>
</evidence>
<keyword evidence="8" id="KW-0472">Membrane</keyword>
<dbReference type="Gene3D" id="1.20.1560.10">
    <property type="entry name" value="ABC transporter type 1, transmembrane domain"/>
    <property type="match status" value="1"/>
</dbReference>
<evidence type="ECO:0000256" key="4">
    <source>
        <dbReference type="ARBA" id="ARBA00022692"/>
    </source>
</evidence>
<dbReference type="Gene3D" id="3.40.50.300">
    <property type="entry name" value="P-loop containing nucleotide triphosphate hydrolases"/>
    <property type="match status" value="1"/>
</dbReference>
<keyword evidence="11" id="KW-1185">Reference proteome</keyword>
<dbReference type="PROSITE" id="PS50893">
    <property type="entry name" value="ABC_TRANSPORTER_2"/>
    <property type="match status" value="1"/>
</dbReference>
<keyword evidence="7" id="KW-1133">Transmembrane helix</keyword>
<evidence type="ECO:0000256" key="8">
    <source>
        <dbReference type="ARBA" id="ARBA00023136"/>
    </source>
</evidence>
<evidence type="ECO:0000256" key="6">
    <source>
        <dbReference type="ARBA" id="ARBA00022840"/>
    </source>
</evidence>
<sequence length="413" mass="45790">MAFLVALNGVGVTQNVPQRQMTNARRRNQELHVINTLQCWRTVSECRKISVEKQRHGTKSEMYRRGLQELDDSGLVLDACQDIAIIVGFLAACSYLLQDVRKAASNSLQMLTLLMYWSRATEAVRSAGSLYARIINETRNTAILQSILQKSPTVNPRLECPEFHFGGGAVEFDDLSFSYDGHREVIKSLSFTVKAGQKVAIVGQTGSGKSTIFRLLSRHFDPSHGRILVDGQDLCHVSLDSYREVLGIVSQNTILMNASIRENVAYPCFDASDEHIISACKAAEIHETIMQLPKQYDQEVGGLAGKLSGGENQRLVLARLYVQDPKIVLLDEATSNLDGTTEQKTWALLNTFCRGRTTFIITHRLSTIQNVDKIIVIEQGAKTEEGTHAELIANGESSYLASLKAQNSSQVWS</sequence>
<organism evidence="10 11">
    <name type="scientific">Friedmanniomyces simplex</name>
    <dbReference type="NCBI Taxonomy" id="329884"/>
    <lineage>
        <taxon>Eukaryota</taxon>
        <taxon>Fungi</taxon>
        <taxon>Dikarya</taxon>
        <taxon>Ascomycota</taxon>
        <taxon>Pezizomycotina</taxon>
        <taxon>Dothideomycetes</taxon>
        <taxon>Dothideomycetidae</taxon>
        <taxon>Mycosphaerellales</taxon>
        <taxon>Teratosphaeriaceae</taxon>
        <taxon>Friedmanniomyces</taxon>
    </lineage>
</organism>
<dbReference type="SMART" id="SM00382">
    <property type="entry name" value="AAA"/>
    <property type="match status" value="1"/>
</dbReference>
<evidence type="ECO:0000256" key="2">
    <source>
        <dbReference type="ARBA" id="ARBA00022448"/>
    </source>
</evidence>
<keyword evidence="4" id="KW-0812">Transmembrane</keyword>
<reference evidence="10 11" key="1">
    <citation type="submission" date="2017-03" db="EMBL/GenBank/DDBJ databases">
        <title>Genomes of endolithic fungi from Antarctica.</title>
        <authorList>
            <person name="Coleine C."/>
            <person name="Masonjones S."/>
            <person name="Stajich J.E."/>
        </authorList>
    </citation>
    <scope>NUCLEOTIDE SEQUENCE [LARGE SCALE GENOMIC DNA]</scope>
    <source>
        <strain evidence="10 11">CCFEE 5184</strain>
    </source>
</reference>
<evidence type="ECO:0000313" key="10">
    <source>
        <dbReference type="EMBL" id="TKA65912.1"/>
    </source>
</evidence>